<dbReference type="EMBL" id="CAUYUE010000001">
    <property type="protein sequence ID" value="CAK0736037.1"/>
    <property type="molecule type" value="Genomic_DNA"/>
</dbReference>
<protein>
    <recommendedName>
        <fullName evidence="1">AD domain-containing protein</fullName>
    </recommendedName>
</protein>
<organism evidence="2 3">
    <name type="scientific">Coccomyxa viridis</name>
    <dbReference type="NCBI Taxonomy" id="1274662"/>
    <lineage>
        <taxon>Eukaryota</taxon>
        <taxon>Viridiplantae</taxon>
        <taxon>Chlorophyta</taxon>
        <taxon>core chlorophytes</taxon>
        <taxon>Trebouxiophyceae</taxon>
        <taxon>Trebouxiophyceae incertae sedis</taxon>
        <taxon>Coccomyxaceae</taxon>
        <taxon>Coccomyxa</taxon>
    </lineage>
</organism>
<dbReference type="AlphaFoldDB" id="A0AAV1HV01"/>
<dbReference type="InterPro" id="IPR019181">
    <property type="entry name" value="LSM12_ABD"/>
</dbReference>
<dbReference type="InterPro" id="IPR048478">
    <property type="entry name" value="LSM12_LSM"/>
</dbReference>
<sequence length="179" mass="19953">MVATLEQSYPLGAAVKLETDLGETVEGEVFAFDDSADLIALRAPCSKSSKAVTLRIIKASCVKKVLQSTSPHQPFYDKLPAIDERRQHAKLQKATQVAQEKVERQGLGVSKEGQQIFDCIYKTLPCKWQEKTIIVLNEVHVKEPYDTSSVTKAHSDVPSTTLERVILMVKSERERLGLK</sequence>
<name>A0AAV1HV01_9CHLO</name>
<dbReference type="InterPro" id="IPR047574">
    <property type="entry name" value="AD"/>
</dbReference>
<proteinExistence type="predicted"/>
<gene>
    <name evidence="2" type="ORF">CVIRNUC_000681</name>
</gene>
<reference evidence="2 3" key="1">
    <citation type="submission" date="2023-10" db="EMBL/GenBank/DDBJ databases">
        <authorList>
            <person name="Maclean D."/>
            <person name="Macfadyen A."/>
        </authorList>
    </citation>
    <scope>NUCLEOTIDE SEQUENCE [LARGE SCALE GENOMIC DNA]</scope>
</reference>
<dbReference type="SMART" id="SM00995">
    <property type="entry name" value="AD"/>
    <property type="match status" value="1"/>
</dbReference>
<evidence type="ECO:0000259" key="1">
    <source>
        <dbReference type="PROSITE" id="PS52001"/>
    </source>
</evidence>
<dbReference type="Pfam" id="PF21166">
    <property type="entry name" value="LSM12_LSM"/>
    <property type="match status" value="1"/>
</dbReference>
<dbReference type="PANTHER" id="PTHR13542">
    <property type="entry name" value="LSM12 HOMOLOG"/>
    <property type="match status" value="1"/>
</dbReference>
<dbReference type="PROSITE" id="PS52001">
    <property type="entry name" value="AD"/>
    <property type="match status" value="1"/>
</dbReference>
<evidence type="ECO:0000313" key="2">
    <source>
        <dbReference type="EMBL" id="CAK0736037.1"/>
    </source>
</evidence>
<feature type="domain" description="AD" evidence="1">
    <location>
        <begin position="80"/>
        <end position="177"/>
    </location>
</feature>
<dbReference type="Pfam" id="PF09793">
    <property type="entry name" value="AD"/>
    <property type="match status" value="1"/>
</dbReference>
<keyword evidence="3" id="KW-1185">Reference proteome</keyword>
<dbReference type="Proteomes" id="UP001314263">
    <property type="component" value="Unassembled WGS sequence"/>
</dbReference>
<comment type="caution">
    <text evidence="2">The sequence shown here is derived from an EMBL/GenBank/DDBJ whole genome shotgun (WGS) entry which is preliminary data.</text>
</comment>
<evidence type="ECO:0000313" key="3">
    <source>
        <dbReference type="Proteomes" id="UP001314263"/>
    </source>
</evidence>
<accession>A0AAV1HV01</accession>
<dbReference type="InterPro" id="IPR039683">
    <property type="entry name" value="Lsm12-like"/>
</dbReference>